<evidence type="ECO:0000256" key="1">
    <source>
        <dbReference type="ARBA" id="ARBA00023015"/>
    </source>
</evidence>
<gene>
    <name evidence="6" type="ORF">GCM10022255_045620</name>
</gene>
<protein>
    <recommendedName>
        <fullName evidence="5">HTH tetR-type domain-containing protein</fullName>
    </recommendedName>
</protein>
<sequence>MAEKADLRREAGQRTRESLLAAALELIAERGQEGLTLREITVNAGANVAAVSYHFGSLKALCDKAIELALEQYLDAQIESVRSVSPTSTLEELAAAFARPMVRAIAAGGPDLAVMRTVARVGIDPPEGWERLSGKFDQSRQDAIQVMKANLPGVKEPELIFRIRCAAGLLNWLALAPIGRELATKPVKQIERLLTPVVAGAFHGHSDEAEAAQARR</sequence>
<evidence type="ECO:0000256" key="4">
    <source>
        <dbReference type="PROSITE-ProRule" id="PRU00335"/>
    </source>
</evidence>
<proteinExistence type="predicted"/>
<name>A0ABP8DC15_9ACTN</name>
<accession>A0ABP8DC15</accession>
<keyword evidence="3" id="KW-0804">Transcription</keyword>
<dbReference type="PRINTS" id="PR00455">
    <property type="entry name" value="HTHTETR"/>
</dbReference>
<keyword evidence="1" id="KW-0805">Transcription regulation</keyword>
<organism evidence="6 7">
    <name type="scientific">Dactylosporangium darangshiense</name>
    <dbReference type="NCBI Taxonomy" id="579108"/>
    <lineage>
        <taxon>Bacteria</taxon>
        <taxon>Bacillati</taxon>
        <taxon>Actinomycetota</taxon>
        <taxon>Actinomycetes</taxon>
        <taxon>Micromonosporales</taxon>
        <taxon>Micromonosporaceae</taxon>
        <taxon>Dactylosporangium</taxon>
    </lineage>
</organism>
<dbReference type="PROSITE" id="PS50977">
    <property type="entry name" value="HTH_TETR_2"/>
    <property type="match status" value="1"/>
</dbReference>
<comment type="caution">
    <text evidence="6">The sequence shown here is derived from an EMBL/GenBank/DDBJ whole genome shotgun (WGS) entry which is preliminary data.</text>
</comment>
<evidence type="ECO:0000313" key="6">
    <source>
        <dbReference type="EMBL" id="GAA4251763.1"/>
    </source>
</evidence>
<dbReference type="InterPro" id="IPR001647">
    <property type="entry name" value="HTH_TetR"/>
</dbReference>
<evidence type="ECO:0000256" key="2">
    <source>
        <dbReference type="ARBA" id="ARBA00023125"/>
    </source>
</evidence>
<feature type="domain" description="HTH tetR-type" evidence="5">
    <location>
        <begin position="13"/>
        <end position="73"/>
    </location>
</feature>
<dbReference type="SUPFAM" id="SSF46689">
    <property type="entry name" value="Homeodomain-like"/>
    <property type="match status" value="1"/>
</dbReference>
<dbReference type="InterPro" id="IPR041586">
    <property type="entry name" value="PsrA_TetR_C"/>
</dbReference>
<keyword evidence="2 4" id="KW-0238">DNA-binding</keyword>
<dbReference type="InterPro" id="IPR050109">
    <property type="entry name" value="HTH-type_TetR-like_transc_reg"/>
</dbReference>
<dbReference type="EMBL" id="BAABAT010000012">
    <property type="protein sequence ID" value="GAA4251763.1"/>
    <property type="molecule type" value="Genomic_DNA"/>
</dbReference>
<dbReference type="RefSeq" id="WP_345129145.1">
    <property type="nucleotide sequence ID" value="NZ_BAABAT010000012.1"/>
</dbReference>
<dbReference type="Pfam" id="PF00440">
    <property type="entry name" value="TetR_N"/>
    <property type="match status" value="1"/>
</dbReference>
<feature type="DNA-binding region" description="H-T-H motif" evidence="4">
    <location>
        <begin position="36"/>
        <end position="55"/>
    </location>
</feature>
<dbReference type="Gene3D" id="1.10.357.10">
    <property type="entry name" value="Tetracycline Repressor, domain 2"/>
    <property type="match status" value="1"/>
</dbReference>
<dbReference type="PANTHER" id="PTHR30055:SF234">
    <property type="entry name" value="HTH-TYPE TRANSCRIPTIONAL REGULATOR BETI"/>
    <property type="match status" value="1"/>
</dbReference>
<evidence type="ECO:0000313" key="7">
    <source>
        <dbReference type="Proteomes" id="UP001500620"/>
    </source>
</evidence>
<reference evidence="7" key="1">
    <citation type="journal article" date="2019" name="Int. J. Syst. Evol. Microbiol.">
        <title>The Global Catalogue of Microorganisms (GCM) 10K type strain sequencing project: providing services to taxonomists for standard genome sequencing and annotation.</title>
        <authorList>
            <consortium name="The Broad Institute Genomics Platform"/>
            <consortium name="The Broad Institute Genome Sequencing Center for Infectious Disease"/>
            <person name="Wu L."/>
            <person name="Ma J."/>
        </authorList>
    </citation>
    <scope>NUCLEOTIDE SEQUENCE [LARGE SCALE GENOMIC DNA]</scope>
    <source>
        <strain evidence="7">JCM 17441</strain>
    </source>
</reference>
<evidence type="ECO:0000259" key="5">
    <source>
        <dbReference type="PROSITE" id="PS50977"/>
    </source>
</evidence>
<evidence type="ECO:0000256" key="3">
    <source>
        <dbReference type="ARBA" id="ARBA00023163"/>
    </source>
</evidence>
<dbReference type="Pfam" id="PF17939">
    <property type="entry name" value="TetR_C_30"/>
    <property type="match status" value="1"/>
</dbReference>
<keyword evidence="7" id="KW-1185">Reference proteome</keyword>
<dbReference type="Proteomes" id="UP001500620">
    <property type="component" value="Unassembled WGS sequence"/>
</dbReference>
<dbReference type="PANTHER" id="PTHR30055">
    <property type="entry name" value="HTH-TYPE TRANSCRIPTIONAL REGULATOR RUTR"/>
    <property type="match status" value="1"/>
</dbReference>
<dbReference type="InterPro" id="IPR009057">
    <property type="entry name" value="Homeodomain-like_sf"/>
</dbReference>